<gene>
    <name evidence="1" type="ORF">HPB47_016580</name>
</gene>
<evidence type="ECO:0000313" key="2">
    <source>
        <dbReference type="Proteomes" id="UP000805193"/>
    </source>
</evidence>
<organism evidence="1 2">
    <name type="scientific">Ixodes persulcatus</name>
    <name type="common">Taiga tick</name>
    <dbReference type="NCBI Taxonomy" id="34615"/>
    <lineage>
        <taxon>Eukaryota</taxon>
        <taxon>Metazoa</taxon>
        <taxon>Ecdysozoa</taxon>
        <taxon>Arthropoda</taxon>
        <taxon>Chelicerata</taxon>
        <taxon>Arachnida</taxon>
        <taxon>Acari</taxon>
        <taxon>Parasitiformes</taxon>
        <taxon>Ixodida</taxon>
        <taxon>Ixodoidea</taxon>
        <taxon>Ixodidae</taxon>
        <taxon>Ixodinae</taxon>
        <taxon>Ixodes</taxon>
    </lineage>
</organism>
<reference evidence="1 2" key="1">
    <citation type="journal article" date="2020" name="Cell">
        <title>Large-Scale Comparative Analyses of Tick Genomes Elucidate Their Genetic Diversity and Vector Capacities.</title>
        <authorList>
            <consortium name="Tick Genome and Microbiome Consortium (TIGMIC)"/>
            <person name="Jia N."/>
            <person name="Wang J."/>
            <person name="Shi W."/>
            <person name="Du L."/>
            <person name="Sun Y."/>
            <person name="Zhan W."/>
            <person name="Jiang J.F."/>
            <person name="Wang Q."/>
            <person name="Zhang B."/>
            <person name="Ji P."/>
            <person name="Bell-Sakyi L."/>
            <person name="Cui X.M."/>
            <person name="Yuan T.T."/>
            <person name="Jiang B.G."/>
            <person name="Yang W.F."/>
            <person name="Lam T.T."/>
            <person name="Chang Q.C."/>
            <person name="Ding S.J."/>
            <person name="Wang X.J."/>
            <person name="Zhu J.G."/>
            <person name="Ruan X.D."/>
            <person name="Zhao L."/>
            <person name="Wei J.T."/>
            <person name="Ye R.Z."/>
            <person name="Que T.C."/>
            <person name="Du C.H."/>
            <person name="Zhou Y.H."/>
            <person name="Cheng J.X."/>
            <person name="Dai P.F."/>
            <person name="Guo W.B."/>
            <person name="Han X.H."/>
            <person name="Huang E.J."/>
            <person name="Li L.F."/>
            <person name="Wei W."/>
            <person name="Gao Y.C."/>
            <person name="Liu J.Z."/>
            <person name="Shao H.Z."/>
            <person name="Wang X."/>
            <person name="Wang C.C."/>
            <person name="Yang T.C."/>
            <person name="Huo Q.B."/>
            <person name="Li W."/>
            <person name="Chen H.Y."/>
            <person name="Chen S.E."/>
            <person name="Zhou L.G."/>
            <person name="Ni X.B."/>
            <person name="Tian J.H."/>
            <person name="Sheng Y."/>
            <person name="Liu T."/>
            <person name="Pan Y.S."/>
            <person name="Xia L.Y."/>
            <person name="Li J."/>
            <person name="Zhao F."/>
            <person name="Cao W.C."/>
        </authorList>
    </citation>
    <scope>NUCLEOTIDE SEQUENCE [LARGE SCALE GENOMIC DNA]</scope>
    <source>
        <strain evidence="1">Iper-2018</strain>
    </source>
</reference>
<dbReference type="EMBL" id="JABSTQ010005315">
    <property type="protein sequence ID" value="KAG0439614.1"/>
    <property type="molecule type" value="Genomic_DNA"/>
</dbReference>
<name>A0AC60QQI8_IXOPE</name>
<sequence length="152" mass="17226">MGMSPWVSPQQLPASSSWWYVMMLEGADDVHDPVDCASRCYDASDALEEEKCPTLPLVVFYAFALKNHLEHAPVSAVEAVEIEKIKGWVSKVMSRVTEAETTDVVEFLSDTVLTIKRSVRCNYHIEATYVHRLTADVLRYRLVSAECVDLWE</sequence>
<accession>A0AC60QQI8</accession>
<comment type="caution">
    <text evidence="1">The sequence shown here is derived from an EMBL/GenBank/DDBJ whole genome shotgun (WGS) entry which is preliminary data.</text>
</comment>
<dbReference type="Proteomes" id="UP000805193">
    <property type="component" value="Unassembled WGS sequence"/>
</dbReference>
<proteinExistence type="predicted"/>
<protein>
    <submittedName>
        <fullName evidence="1">Uncharacterized protein</fullName>
    </submittedName>
</protein>
<keyword evidence="2" id="KW-1185">Reference proteome</keyword>
<evidence type="ECO:0000313" key="1">
    <source>
        <dbReference type="EMBL" id="KAG0439614.1"/>
    </source>
</evidence>